<dbReference type="GO" id="GO:0016301">
    <property type="term" value="F:kinase activity"/>
    <property type="evidence" value="ECO:0007669"/>
    <property type="project" value="UniProtKB-KW"/>
</dbReference>
<dbReference type="AlphaFoldDB" id="A0A1C7IGB4"/>
<dbReference type="STRING" id="1796616.A4V09_10710"/>
<dbReference type="Gene3D" id="3.40.50.10330">
    <property type="entry name" value="Probable inorganic polyphosphate/atp-NAD kinase, domain 1"/>
    <property type="match status" value="1"/>
</dbReference>
<evidence type="ECO:0000256" key="4">
    <source>
        <dbReference type="ARBA" id="ARBA00022741"/>
    </source>
</evidence>
<dbReference type="InterPro" id="IPR045540">
    <property type="entry name" value="YegS/DAGK_C"/>
</dbReference>
<dbReference type="EMBL" id="CP015405">
    <property type="protein sequence ID" value="ANU78635.1"/>
    <property type="molecule type" value="Genomic_DNA"/>
</dbReference>
<dbReference type="GO" id="GO:0008654">
    <property type="term" value="P:phospholipid biosynthetic process"/>
    <property type="evidence" value="ECO:0007669"/>
    <property type="project" value="UniProtKB-KW"/>
</dbReference>
<reference evidence="10" key="1">
    <citation type="submission" date="2017-04" db="EMBL/GenBank/DDBJ databases">
        <title>Complete Genome Sequences of Twelve Strains of a Stable Defined Moderately Diverse Mouse Microbiota 2 (sDMDMm2).</title>
        <authorList>
            <person name="Uchimura Y."/>
            <person name="Wyss M."/>
            <person name="Brugiroux S."/>
            <person name="Limenitakis J.P."/>
            <person name="Stecher B."/>
            <person name="McCoy K.D."/>
            <person name="Macpherson A.J."/>
        </authorList>
    </citation>
    <scope>NUCLEOTIDE SEQUENCE</scope>
    <source>
        <strain evidence="10">YL58</strain>
    </source>
</reference>
<dbReference type="InterPro" id="IPR016064">
    <property type="entry name" value="NAD/diacylglycerol_kinase_sf"/>
</dbReference>
<keyword evidence="5 10" id="KW-0418">Kinase</keyword>
<comment type="similarity">
    <text evidence="2">Belongs to the diacylglycerol/lipid kinase family.</text>
</comment>
<evidence type="ECO:0000256" key="8">
    <source>
        <dbReference type="ARBA" id="ARBA00023264"/>
    </source>
</evidence>
<dbReference type="Pfam" id="PF00781">
    <property type="entry name" value="DAGK_cat"/>
    <property type="match status" value="1"/>
</dbReference>
<dbReference type="OrthoDB" id="9786026at2"/>
<evidence type="ECO:0000313" key="10">
    <source>
        <dbReference type="EMBL" id="ANU78635.1"/>
    </source>
</evidence>
<dbReference type="PANTHER" id="PTHR12358">
    <property type="entry name" value="SPHINGOSINE KINASE"/>
    <property type="match status" value="1"/>
</dbReference>
<keyword evidence="7" id="KW-0594">Phospholipid biosynthesis</keyword>
<dbReference type="InterPro" id="IPR017438">
    <property type="entry name" value="ATP-NAD_kinase_N"/>
</dbReference>
<sequence>MYYFIINPRSRSGKGQEIWDNVKKRLDEENLEYEAYFTQRQGHAAELAHQIAALSIPCTLVVVGGDGTANEVVNGLVKTVYTHITLGYIPTGSGNDFARGLGLTKDTKKAVEQILAPACIEKMDIGIAQSDKEKRYFLISAGIGFDASICHEALHSGLKDLLNRYGLGKLTYAAIALKQLFLYRPCPVDIRLDKKRISRFPRCFFVAGMNLKYEGGGCKFCPDADHSDGKIHICVAGKLSKLKILTMLPTAFIGKHIWFKGIQIEQGHVVEIISRRPLPVHCDGESFGFRSSLSLRTAPEQISVITG</sequence>
<dbReference type="GO" id="GO:0005524">
    <property type="term" value="F:ATP binding"/>
    <property type="evidence" value="ECO:0007669"/>
    <property type="project" value="UniProtKB-KW"/>
</dbReference>
<dbReference type="InterPro" id="IPR001206">
    <property type="entry name" value="Diacylglycerol_kinase_cat_dom"/>
</dbReference>
<keyword evidence="4" id="KW-0547">Nucleotide-binding</keyword>
<gene>
    <name evidence="10" type="ORF">A4V09_10710</name>
</gene>
<feature type="domain" description="DAGKc" evidence="9">
    <location>
        <begin position="1"/>
        <end position="132"/>
    </location>
</feature>
<evidence type="ECO:0000256" key="5">
    <source>
        <dbReference type="ARBA" id="ARBA00022777"/>
    </source>
</evidence>
<dbReference type="NCBIfam" id="TIGR00147">
    <property type="entry name" value="YegS/Rv2252/BmrU family lipid kinase"/>
    <property type="match status" value="1"/>
</dbReference>
<dbReference type="Pfam" id="PF19279">
    <property type="entry name" value="YegS_C"/>
    <property type="match status" value="1"/>
</dbReference>
<evidence type="ECO:0000256" key="2">
    <source>
        <dbReference type="ARBA" id="ARBA00005983"/>
    </source>
</evidence>
<evidence type="ECO:0000256" key="6">
    <source>
        <dbReference type="ARBA" id="ARBA00022840"/>
    </source>
</evidence>
<dbReference type="SMART" id="SM00046">
    <property type="entry name" value="DAGKc"/>
    <property type="match status" value="1"/>
</dbReference>
<dbReference type="KEGG" id="byl:A4V09_10710"/>
<dbReference type="PROSITE" id="PS50146">
    <property type="entry name" value="DAGK"/>
    <property type="match status" value="1"/>
</dbReference>
<dbReference type="InterPro" id="IPR005218">
    <property type="entry name" value="Diacylglycerol/lipid_kinase"/>
</dbReference>
<proteinExistence type="inferred from homology"/>
<keyword evidence="3" id="KW-0808">Transferase</keyword>
<evidence type="ECO:0000256" key="7">
    <source>
        <dbReference type="ARBA" id="ARBA00023209"/>
    </source>
</evidence>
<accession>A0A1C7IGB4</accession>
<evidence type="ECO:0000256" key="3">
    <source>
        <dbReference type="ARBA" id="ARBA00022679"/>
    </source>
</evidence>
<dbReference type="PANTHER" id="PTHR12358:SF54">
    <property type="entry name" value="SPHINGOSINE KINASE RELATED PROTEIN"/>
    <property type="match status" value="1"/>
</dbReference>
<keyword evidence="7" id="KW-0443">Lipid metabolism</keyword>
<name>A0A1C7IGB4_9FIRM</name>
<evidence type="ECO:0000256" key="1">
    <source>
        <dbReference type="ARBA" id="ARBA00001946"/>
    </source>
</evidence>
<dbReference type="InterPro" id="IPR050187">
    <property type="entry name" value="Lipid_Phosphate_FormReg"/>
</dbReference>
<organism evidence="10 11">
    <name type="scientific">Blautia pseudococcoides</name>
    <dbReference type="NCBI Taxonomy" id="1796616"/>
    <lineage>
        <taxon>Bacteria</taxon>
        <taxon>Bacillati</taxon>
        <taxon>Bacillota</taxon>
        <taxon>Clostridia</taxon>
        <taxon>Lachnospirales</taxon>
        <taxon>Lachnospiraceae</taxon>
        <taxon>Blautia</taxon>
    </lineage>
</organism>
<keyword evidence="8" id="KW-1208">Phospholipid metabolism</keyword>
<dbReference type="RefSeq" id="WP_065544734.1">
    <property type="nucleotide sequence ID" value="NZ_CP015405.2"/>
</dbReference>
<comment type="cofactor">
    <cofactor evidence="1">
        <name>Mg(2+)</name>
        <dbReference type="ChEBI" id="CHEBI:18420"/>
    </cofactor>
</comment>
<evidence type="ECO:0000259" key="9">
    <source>
        <dbReference type="PROSITE" id="PS50146"/>
    </source>
</evidence>
<keyword evidence="6" id="KW-0067">ATP-binding</keyword>
<keyword evidence="7" id="KW-0444">Lipid biosynthesis</keyword>
<dbReference type="Proteomes" id="UP000092574">
    <property type="component" value="Chromosome"/>
</dbReference>
<evidence type="ECO:0000313" key="11">
    <source>
        <dbReference type="Proteomes" id="UP000092574"/>
    </source>
</evidence>
<dbReference type="Gene3D" id="2.60.200.40">
    <property type="match status" value="1"/>
</dbReference>
<dbReference type="SUPFAM" id="SSF111331">
    <property type="entry name" value="NAD kinase/diacylglycerol kinase-like"/>
    <property type="match status" value="1"/>
</dbReference>
<protein>
    <submittedName>
        <fullName evidence="10">Diacylglycerol kinase</fullName>
    </submittedName>
</protein>
<keyword evidence="11" id="KW-1185">Reference proteome</keyword>